<dbReference type="RefSeq" id="WP_238479695.1">
    <property type="nucleotide sequence ID" value="NZ_CP064786.1"/>
</dbReference>
<dbReference type="PANTHER" id="PTHR43429:SF1">
    <property type="entry name" value="NAD(P)H SULFUR OXIDOREDUCTASE (COA-DEPENDENT)"/>
    <property type="match status" value="1"/>
</dbReference>
<name>A0A897MUC0_9EURY</name>
<evidence type="ECO:0000313" key="9">
    <source>
        <dbReference type="EMBL" id="QSG02549.1"/>
    </source>
</evidence>
<dbReference type="EMBL" id="CP064786">
    <property type="protein sequence ID" value="QSG02549.1"/>
    <property type="molecule type" value="Genomic_DNA"/>
</dbReference>
<dbReference type="InterPro" id="IPR016156">
    <property type="entry name" value="FAD/NAD-linked_Rdtase_dimer_sf"/>
</dbReference>
<dbReference type="GO" id="GO:0016491">
    <property type="term" value="F:oxidoreductase activity"/>
    <property type="evidence" value="ECO:0007669"/>
    <property type="project" value="UniProtKB-KW"/>
</dbReference>
<keyword evidence="5" id="KW-0560">Oxidoreductase</keyword>
<evidence type="ECO:0000313" key="10">
    <source>
        <dbReference type="Proteomes" id="UP000663586"/>
    </source>
</evidence>
<organism evidence="9 10">
    <name type="scientific">Natranaeroarchaeum sulfidigenes</name>
    <dbReference type="NCBI Taxonomy" id="2784880"/>
    <lineage>
        <taxon>Archaea</taxon>
        <taxon>Methanobacteriati</taxon>
        <taxon>Methanobacteriota</taxon>
        <taxon>Stenosarchaea group</taxon>
        <taxon>Halobacteria</taxon>
        <taxon>Halobacteriales</taxon>
        <taxon>Natronoarchaeaceae</taxon>
        <taxon>Natranaeroarchaeum</taxon>
    </lineage>
</organism>
<dbReference type="AlphaFoldDB" id="A0A897MUC0"/>
<dbReference type="PRINTS" id="PR00411">
    <property type="entry name" value="PNDRDTASEI"/>
</dbReference>
<keyword evidence="4" id="KW-0274">FAD</keyword>
<keyword evidence="3" id="KW-0285">Flavoprotein</keyword>
<comment type="cofactor">
    <cofactor evidence="1">
        <name>FAD</name>
        <dbReference type="ChEBI" id="CHEBI:57692"/>
    </cofactor>
</comment>
<dbReference type="SUPFAM" id="SSF51905">
    <property type="entry name" value="FAD/NAD(P)-binding domain"/>
    <property type="match status" value="2"/>
</dbReference>
<proteinExistence type="inferred from homology"/>
<dbReference type="InterPro" id="IPR023753">
    <property type="entry name" value="FAD/NAD-binding_dom"/>
</dbReference>
<keyword evidence="6" id="KW-0676">Redox-active center</keyword>
<dbReference type="GeneID" id="70684717"/>
<reference evidence="9" key="1">
    <citation type="submission" date="2020-11" db="EMBL/GenBank/DDBJ databases">
        <title>Carbohydrate-dependent, anaerobic sulfur respiration: A novel catabolism in halophilic archaea.</title>
        <authorList>
            <person name="Sorokin D.Y."/>
            <person name="Messina E."/>
            <person name="Smedile F."/>
            <person name="La Cono V."/>
            <person name="Hallsworth J.E."/>
            <person name="Yakimov M.M."/>
        </authorList>
    </citation>
    <scope>NUCLEOTIDE SEQUENCE</scope>
    <source>
        <strain evidence="9">AArc-S</strain>
    </source>
</reference>
<evidence type="ECO:0000256" key="2">
    <source>
        <dbReference type="ARBA" id="ARBA00009130"/>
    </source>
</evidence>
<dbReference type="InterPro" id="IPR036188">
    <property type="entry name" value="FAD/NAD-bd_sf"/>
</dbReference>
<dbReference type="Gene3D" id="3.50.50.60">
    <property type="entry name" value="FAD/NAD(P)-binding domain"/>
    <property type="match status" value="2"/>
</dbReference>
<dbReference type="SUPFAM" id="SSF55424">
    <property type="entry name" value="FAD/NAD-linked reductases, dimerisation (C-terminal) domain"/>
    <property type="match status" value="1"/>
</dbReference>
<comment type="similarity">
    <text evidence="2">Belongs to the class-III pyridine nucleotide-disulfide oxidoreductase family.</text>
</comment>
<gene>
    <name evidence="9" type="ORF">AArcS_1334</name>
</gene>
<evidence type="ECO:0000256" key="1">
    <source>
        <dbReference type="ARBA" id="ARBA00001974"/>
    </source>
</evidence>
<evidence type="ECO:0000256" key="5">
    <source>
        <dbReference type="ARBA" id="ARBA00023002"/>
    </source>
</evidence>
<evidence type="ECO:0000256" key="3">
    <source>
        <dbReference type="ARBA" id="ARBA00022630"/>
    </source>
</evidence>
<dbReference type="InterPro" id="IPR004099">
    <property type="entry name" value="Pyr_nucl-diS_OxRdtase_dimer"/>
</dbReference>
<accession>A0A897MUC0</accession>
<feature type="domain" description="FAD/NAD(P)-binding" evidence="8">
    <location>
        <begin position="5"/>
        <end position="300"/>
    </location>
</feature>
<dbReference type="InterPro" id="IPR050260">
    <property type="entry name" value="FAD-bd_OxRdtase"/>
</dbReference>
<sequence length="447" mass="46616">MDDPFVIIGGDAAGMSAASKAKREAPDLDVVVFEQGEWVSYAACGMPYYVKGEVDELDDLVAVEPETFRDKRDVDLRTGHEVVGIDPTAQTVTVSTDEETFVQPYHSLLIGTGARAIEPPFDGLDLDGVFTLRSMDEAAAIQRYVSDAKPASAAIVGGGYVGVEMAEALTERGLDVSIYEMLPRTLQPFGEETARTVEDHLREHGVDLHLDTAVEGFIGEETVAGIEHDGGVDDTDLVIVGVGVAPNVELAEQAGIELGPTGAIATDEYGRTNYADVYAAGDCAEATNVVTGDPDHVPLALTANRAGRAIGTTVAGDPTETGGTAGTAIVKAFDLGAARTGVLNEEQAREAGFDPVAVTIDAPTRPHYYPGGSELTVTLVADRGTSQVLGASMVGGDGVKRIDTVATALGSGLTVTELQNLDLAYAPPFSPVWDPVLTAAKVLAGKL</sequence>
<evidence type="ECO:0000256" key="6">
    <source>
        <dbReference type="ARBA" id="ARBA00023284"/>
    </source>
</evidence>
<evidence type="ECO:0000259" key="7">
    <source>
        <dbReference type="Pfam" id="PF02852"/>
    </source>
</evidence>
<protein>
    <submittedName>
        <fullName evidence="9">CoA-dependent NAD(P)H Sulfur Oxidoreductase</fullName>
    </submittedName>
</protein>
<dbReference type="Pfam" id="PF07992">
    <property type="entry name" value="Pyr_redox_2"/>
    <property type="match status" value="1"/>
</dbReference>
<dbReference type="Proteomes" id="UP000663586">
    <property type="component" value="Chromosome"/>
</dbReference>
<dbReference type="Pfam" id="PF02852">
    <property type="entry name" value="Pyr_redox_dim"/>
    <property type="match status" value="1"/>
</dbReference>
<evidence type="ECO:0000259" key="8">
    <source>
        <dbReference type="Pfam" id="PF07992"/>
    </source>
</evidence>
<feature type="domain" description="Pyridine nucleotide-disulphide oxidoreductase dimerisation" evidence="7">
    <location>
        <begin position="329"/>
        <end position="432"/>
    </location>
</feature>
<dbReference type="KEGG" id="hara:AArcS_1334"/>
<dbReference type="PANTHER" id="PTHR43429">
    <property type="entry name" value="PYRIDINE NUCLEOTIDE-DISULFIDE OXIDOREDUCTASE DOMAIN-CONTAINING"/>
    <property type="match status" value="1"/>
</dbReference>
<evidence type="ECO:0000256" key="4">
    <source>
        <dbReference type="ARBA" id="ARBA00022827"/>
    </source>
</evidence>
<keyword evidence="10" id="KW-1185">Reference proteome</keyword>
<dbReference type="PRINTS" id="PR00368">
    <property type="entry name" value="FADPNR"/>
</dbReference>